<feature type="domain" description="HTH iclR-type" evidence="4">
    <location>
        <begin position="8"/>
        <end position="67"/>
    </location>
</feature>
<dbReference type="InterPro" id="IPR036388">
    <property type="entry name" value="WH-like_DNA-bd_sf"/>
</dbReference>
<proteinExistence type="predicted"/>
<name>A0A4U5JC73_9EURY</name>
<dbReference type="InterPro" id="IPR036390">
    <property type="entry name" value="WH_DNA-bd_sf"/>
</dbReference>
<feature type="domain" description="IclR-ED" evidence="5">
    <location>
        <begin position="68"/>
        <end position="251"/>
    </location>
</feature>
<keyword evidence="3" id="KW-0804">Transcription</keyword>
<dbReference type="PROSITE" id="PS51078">
    <property type="entry name" value="ICLR_ED"/>
    <property type="match status" value="1"/>
</dbReference>
<dbReference type="InterPro" id="IPR011991">
    <property type="entry name" value="ArsR-like_HTH"/>
</dbReference>
<organism evidence="6 7">
    <name type="scientific">Natronomonas salsuginis</name>
    <dbReference type="NCBI Taxonomy" id="2217661"/>
    <lineage>
        <taxon>Archaea</taxon>
        <taxon>Methanobacteriati</taxon>
        <taxon>Methanobacteriota</taxon>
        <taxon>Stenosarchaea group</taxon>
        <taxon>Halobacteria</taxon>
        <taxon>Halobacteriales</taxon>
        <taxon>Natronomonadaceae</taxon>
        <taxon>Natronomonas</taxon>
    </lineage>
</organism>
<sequence length="253" mass="28805">MNDEAKTVQTTSKSLDIVHLIKSEDGARLSDIARRLDLSKSTVHSHLNTLRHHGYVTKEGEIYYLSLKFFHLGQYTKTRDKRYRLAKQRTTELAKKLNHAVDFDIKVNNKIMTLIHEADESTEVGIEEGDYFHIHASATGKAILAELPEEQVTEIIDKNSLLEETEHTITDPERLRDELEVTRERGYAIIDQEWLEGLRSVAVAVLLPNGSPFGALSVGGPTYRLTRKEIKSNIEPKLNEIADELSKDIKRVF</sequence>
<dbReference type="EMBL" id="QKNX01000005">
    <property type="protein sequence ID" value="TKR25167.1"/>
    <property type="molecule type" value="Genomic_DNA"/>
</dbReference>
<dbReference type="Pfam" id="PF09339">
    <property type="entry name" value="HTH_IclR"/>
    <property type="match status" value="1"/>
</dbReference>
<dbReference type="CDD" id="cd00090">
    <property type="entry name" value="HTH_ARSR"/>
    <property type="match status" value="1"/>
</dbReference>
<keyword evidence="7" id="KW-1185">Reference proteome</keyword>
<gene>
    <name evidence="6" type="ORF">DM868_12595</name>
</gene>
<dbReference type="Proteomes" id="UP000308037">
    <property type="component" value="Unassembled WGS sequence"/>
</dbReference>
<dbReference type="PANTHER" id="PTHR30136:SF35">
    <property type="entry name" value="HTH-TYPE TRANSCRIPTIONAL REGULATOR RV1719"/>
    <property type="match status" value="1"/>
</dbReference>
<dbReference type="SUPFAM" id="SSF46785">
    <property type="entry name" value="Winged helix' DNA-binding domain"/>
    <property type="match status" value="1"/>
</dbReference>
<dbReference type="InterPro" id="IPR014757">
    <property type="entry name" value="Tscrpt_reg_IclR_C"/>
</dbReference>
<accession>A0A4U5JC73</accession>
<dbReference type="InterPro" id="IPR029016">
    <property type="entry name" value="GAF-like_dom_sf"/>
</dbReference>
<dbReference type="PROSITE" id="PS51077">
    <property type="entry name" value="HTH_ICLR"/>
    <property type="match status" value="1"/>
</dbReference>
<evidence type="ECO:0000259" key="5">
    <source>
        <dbReference type="PROSITE" id="PS51078"/>
    </source>
</evidence>
<dbReference type="Pfam" id="PF01614">
    <property type="entry name" value="IclR_C"/>
    <property type="match status" value="1"/>
</dbReference>
<dbReference type="PANTHER" id="PTHR30136">
    <property type="entry name" value="HELIX-TURN-HELIX TRANSCRIPTIONAL REGULATOR, ICLR FAMILY"/>
    <property type="match status" value="1"/>
</dbReference>
<dbReference type="GO" id="GO:0045892">
    <property type="term" value="P:negative regulation of DNA-templated transcription"/>
    <property type="evidence" value="ECO:0007669"/>
    <property type="project" value="TreeGrafter"/>
</dbReference>
<dbReference type="GO" id="GO:0003677">
    <property type="term" value="F:DNA binding"/>
    <property type="evidence" value="ECO:0007669"/>
    <property type="project" value="UniProtKB-KW"/>
</dbReference>
<evidence type="ECO:0000313" key="6">
    <source>
        <dbReference type="EMBL" id="TKR25167.1"/>
    </source>
</evidence>
<evidence type="ECO:0000256" key="1">
    <source>
        <dbReference type="ARBA" id="ARBA00023015"/>
    </source>
</evidence>
<keyword evidence="1" id="KW-0805">Transcription regulation</keyword>
<evidence type="ECO:0000256" key="3">
    <source>
        <dbReference type="ARBA" id="ARBA00023163"/>
    </source>
</evidence>
<dbReference type="InterPro" id="IPR050707">
    <property type="entry name" value="HTH_MetabolicPath_Reg"/>
</dbReference>
<evidence type="ECO:0000313" key="7">
    <source>
        <dbReference type="Proteomes" id="UP000308037"/>
    </source>
</evidence>
<dbReference type="SMART" id="SM00346">
    <property type="entry name" value="HTH_ICLR"/>
    <property type="match status" value="1"/>
</dbReference>
<dbReference type="AlphaFoldDB" id="A0A4U5JC73"/>
<reference evidence="6 7" key="1">
    <citation type="submission" date="2019-04" db="EMBL/GenBank/DDBJ databases">
        <title>Natronomonas sp. F20-122 a newhaloarchaeon isolated from a saline saltern of Isla Bacuta, Huelva, Spain.</title>
        <authorList>
            <person name="Duran-Viseras A."/>
            <person name="Sanchez-Porro C."/>
            <person name="Ventosa A."/>
        </authorList>
    </citation>
    <scope>NUCLEOTIDE SEQUENCE [LARGE SCALE GENOMIC DNA]</scope>
    <source>
        <strain evidence="6 7">F20-122</strain>
    </source>
</reference>
<evidence type="ECO:0000256" key="2">
    <source>
        <dbReference type="ARBA" id="ARBA00023125"/>
    </source>
</evidence>
<dbReference type="Gene3D" id="1.10.10.10">
    <property type="entry name" value="Winged helix-like DNA-binding domain superfamily/Winged helix DNA-binding domain"/>
    <property type="match status" value="1"/>
</dbReference>
<dbReference type="SUPFAM" id="SSF55781">
    <property type="entry name" value="GAF domain-like"/>
    <property type="match status" value="1"/>
</dbReference>
<dbReference type="Gene3D" id="3.30.450.40">
    <property type="match status" value="1"/>
</dbReference>
<dbReference type="GO" id="GO:0003700">
    <property type="term" value="F:DNA-binding transcription factor activity"/>
    <property type="evidence" value="ECO:0007669"/>
    <property type="project" value="TreeGrafter"/>
</dbReference>
<keyword evidence="2" id="KW-0238">DNA-binding</keyword>
<dbReference type="InterPro" id="IPR005471">
    <property type="entry name" value="Tscrpt_reg_IclR_N"/>
</dbReference>
<dbReference type="OrthoDB" id="14763at2157"/>
<evidence type="ECO:0000259" key="4">
    <source>
        <dbReference type="PROSITE" id="PS51077"/>
    </source>
</evidence>
<comment type="caution">
    <text evidence="6">The sequence shown here is derived from an EMBL/GenBank/DDBJ whole genome shotgun (WGS) entry which is preliminary data.</text>
</comment>
<protein>
    <submittedName>
        <fullName evidence="6">IclR family transcriptional regulator</fullName>
    </submittedName>
</protein>
<dbReference type="RefSeq" id="WP_137277181.1">
    <property type="nucleotide sequence ID" value="NZ_QKNX01000005.1"/>
</dbReference>